<dbReference type="InterPro" id="IPR000182">
    <property type="entry name" value="GNAT_dom"/>
</dbReference>
<dbReference type="GO" id="GO:0008999">
    <property type="term" value="F:protein-N-terminal-alanine acetyltransferase activity"/>
    <property type="evidence" value="ECO:0007669"/>
    <property type="project" value="TreeGrafter"/>
</dbReference>
<evidence type="ECO:0000313" key="3">
    <source>
        <dbReference type="EMBL" id="MBB2987953.1"/>
    </source>
</evidence>
<evidence type="ECO:0000259" key="2">
    <source>
        <dbReference type="Pfam" id="PF13302"/>
    </source>
</evidence>
<dbReference type="SUPFAM" id="SSF55729">
    <property type="entry name" value="Acyl-CoA N-acyltransferases (Nat)"/>
    <property type="match status" value="1"/>
</dbReference>
<dbReference type="Proteomes" id="UP000590811">
    <property type="component" value="Unassembled WGS sequence"/>
</dbReference>
<dbReference type="Gene3D" id="3.40.630.30">
    <property type="match status" value="1"/>
</dbReference>
<organism evidence="3 4">
    <name type="scientific">Terracoccus luteus</name>
    <dbReference type="NCBI Taxonomy" id="53356"/>
    <lineage>
        <taxon>Bacteria</taxon>
        <taxon>Bacillati</taxon>
        <taxon>Actinomycetota</taxon>
        <taxon>Actinomycetes</taxon>
        <taxon>Micrococcales</taxon>
        <taxon>Intrasporangiaceae</taxon>
        <taxon>Terracoccus</taxon>
    </lineage>
</organism>
<reference evidence="3 4" key="1">
    <citation type="submission" date="2020-08" db="EMBL/GenBank/DDBJ databases">
        <title>Genomic Encyclopedia of Type Strains, Phase IV (KMG-V): Genome sequencing to study the core and pangenomes of soil and plant-associated prokaryotes.</title>
        <authorList>
            <person name="Whitman W."/>
        </authorList>
    </citation>
    <scope>NUCLEOTIDE SEQUENCE [LARGE SCALE GENOMIC DNA]</scope>
    <source>
        <strain evidence="3 4">B3ACCR2</strain>
    </source>
</reference>
<feature type="compositionally biased region" description="Basic and acidic residues" evidence="1">
    <location>
        <begin position="236"/>
        <end position="248"/>
    </location>
</feature>
<dbReference type="RefSeq" id="WP_184510998.1">
    <property type="nucleotide sequence ID" value="NZ_JACHVT010000007.1"/>
</dbReference>
<feature type="region of interest" description="Disordered" evidence="1">
    <location>
        <begin position="229"/>
        <end position="248"/>
    </location>
</feature>
<dbReference type="InterPro" id="IPR051908">
    <property type="entry name" value="Ribosomal_N-acetyltransferase"/>
</dbReference>
<dbReference type="InterPro" id="IPR016181">
    <property type="entry name" value="Acyl_CoA_acyltransferase"/>
</dbReference>
<protein>
    <submittedName>
        <fullName evidence="3">RimJ/RimL family protein N-acetyltransferase</fullName>
    </submittedName>
</protein>
<proteinExistence type="predicted"/>
<dbReference type="GO" id="GO:0005737">
    <property type="term" value="C:cytoplasm"/>
    <property type="evidence" value="ECO:0007669"/>
    <property type="project" value="TreeGrafter"/>
</dbReference>
<accession>A0A839PXW6</accession>
<evidence type="ECO:0000256" key="1">
    <source>
        <dbReference type="SAM" id="MobiDB-lite"/>
    </source>
</evidence>
<comment type="caution">
    <text evidence="3">The sequence shown here is derived from an EMBL/GenBank/DDBJ whole genome shotgun (WGS) entry which is preliminary data.</text>
</comment>
<keyword evidence="3" id="KW-0808">Transferase</keyword>
<evidence type="ECO:0000313" key="4">
    <source>
        <dbReference type="Proteomes" id="UP000590811"/>
    </source>
</evidence>
<dbReference type="GO" id="GO:1990189">
    <property type="term" value="F:protein N-terminal-serine acetyltransferase activity"/>
    <property type="evidence" value="ECO:0007669"/>
    <property type="project" value="TreeGrafter"/>
</dbReference>
<dbReference type="PANTHER" id="PTHR43441">
    <property type="entry name" value="RIBOSOMAL-PROTEIN-SERINE ACETYLTRANSFERASE"/>
    <property type="match status" value="1"/>
</dbReference>
<dbReference type="AlphaFoldDB" id="A0A839PXW6"/>
<dbReference type="PANTHER" id="PTHR43441:SF2">
    <property type="entry name" value="FAMILY ACETYLTRANSFERASE, PUTATIVE (AFU_ORTHOLOGUE AFUA_7G00850)-RELATED"/>
    <property type="match status" value="1"/>
</dbReference>
<gene>
    <name evidence="3" type="ORF">FHW14_003142</name>
</gene>
<feature type="domain" description="N-acetyltransferase" evidence="2">
    <location>
        <begin position="21"/>
        <end position="173"/>
    </location>
</feature>
<name>A0A839PXW6_9MICO</name>
<sequence>MLSLEEIFPPFALRVACGPVELRVLRDDDVPELVELVRGGVTDPALPMPFLQAWHEEPFTPGAPDGFPTSSLRWWWTQRATCSPEEWRLALTVRRDGVLVGMQDLHAVAFPQRRSVLTGSWLGRAHHGVGTGTLMRRLAVVLALDELGAAQCESGYIVGNHASAAVSRKVGYRENGRHRVVQRSAAGAVGADEQRVVVTRDTVVRPGEPVTVEGAAVLRRFLGVDDLPHSASSADSHIDGHDVGDDAG</sequence>
<dbReference type="Pfam" id="PF13302">
    <property type="entry name" value="Acetyltransf_3"/>
    <property type="match status" value="1"/>
</dbReference>
<dbReference type="EMBL" id="JACHVT010000007">
    <property type="protein sequence ID" value="MBB2987953.1"/>
    <property type="molecule type" value="Genomic_DNA"/>
</dbReference>